<dbReference type="PROSITE" id="PS51318">
    <property type="entry name" value="TAT"/>
    <property type="match status" value="1"/>
</dbReference>
<dbReference type="PIRSF" id="PIRSF010312">
    <property type="entry name" value="Sulphur_oxidation_SoxY"/>
    <property type="match status" value="1"/>
</dbReference>
<dbReference type="Gene3D" id="2.60.40.2470">
    <property type="entry name" value="SoxY domain"/>
    <property type="match status" value="1"/>
</dbReference>
<dbReference type="RefSeq" id="WP_011814727.1">
    <property type="nucleotide sequence ID" value="NC_008789.1"/>
</dbReference>
<evidence type="ECO:0000313" key="4">
    <source>
        <dbReference type="Proteomes" id="UP000000647"/>
    </source>
</evidence>
<dbReference type="HOGENOM" id="CLU_118521_0_0_6"/>
<dbReference type="InterPro" id="IPR016568">
    <property type="entry name" value="Sulphur_oxidation_SoxY"/>
</dbReference>
<evidence type="ECO:0000256" key="1">
    <source>
        <dbReference type="SAM" id="Phobius"/>
    </source>
</evidence>
<keyword evidence="1" id="KW-1133">Transmembrane helix</keyword>
<reference evidence="3 4" key="2">
    <citation type="journal article" date="2013" name="Stand. Genomic Sci.">
        <title>Complete genome sequence of Halorhodospira halophila SL1.</title>
        <authorList>
            <person name="Challacombe J.F."/>
            <person name="Majid S."/>
            <person name="Deole R."/>
            <person name="Brettin T.S."/>
            <person name="Bruce D."/>
            <person name="Delano S.F."/>
            <person name="Detter J.C."/>
            <person name="Gleasner C.D."/>
            <person name="Han C.S."/>
            <person name="Misra M."/>
            <person name="Reitenga K.G."/>
            <person name="Mikhailova N."/>
            <person name="Woyke T."/>
            <person name="Pitluck S."/>
            <person name="Nolan M."/>
            <person name="Land M.L."/>
            <person name="Saunders E."/>
            <person name="Tapia R."/>
            <person name="Lapidus A."/>
            <person name="Ivanova N."/>
            <person name="Hoff W.D."/>
        </authorList>
    </citation>
    <scope>NUCLEOTIDE SEQUENCE [LARGE SCALE GENOMIC DNA]</scope>
    <source>
        <strain evidence="4">DSM 244 / SL1</strain>
    </source>
</reference>
<dbReference type="EMBL" id="CP000544">
    <property type="protein sequence ID" value="ABM62705.1"/>
    <property type="molecule type" value="Genomic_DNA"/>
</dbReference>
<name>A1WYE3_HALHL</name>
<keyword evidence="1" id="KW-0472">Membrane</keyword>
<gene>
    <name evidence="3" type="ordered locus">Hhal_1941</name>
</gene>
<dbReference type="Proteomes" id="UP000000647">
    <property type="component" value="Chromosome"/>
</dbReference>
<evidence type="ECO:0000313" key="3">
    <source>
        <dbReference type="EMBL" id="ABM62705.1"/>
    </source>
</evidence>
<proteinExistence type="predicted"/>
<dbReference type="AlphaFoldDB" id="A1WYE3"/>
<protein>
    <submittedName>
        <fullName evidence="3">Thiosulfate-binding protein SoxY</fullName>
    </submittedName>
</protein>
<dbReference type="OrthoDB" id="9798154at2"/>
<dbReference type="InterPro" id="IPR006311">
    <property type="entry name" value="TAT_signal"/>
</dbReference>
<dbReference type="InterPro" id="IPR032711">
    <property type="entry name" value="SoxY"/>
</dbReference>
<accession>A1WYE3</accession>
<dbReference type="STRING" id="349124.Hhal_1941"/>
<evidence type="ECO:0000259" key="2">
    <source>
        <dbReference type="Pfam" id="PF13501"/>
    </source>
</evidence>
<reference evidence="4" key="1">
    <citation type="submission" date="2006-12" db="EMBL/GenBank/DDBJ databases">
        <title>Complete sequence of Halorhodospira halophila SL1.</title>
        <authorList>
            <consortium name="US DOE Joint Genome Institute"/>
            <person name="Copeland A."/>
            <person name="Lucas S."/>
            <person name="Lapidus A."/>
            <person name="Barry K."/>
            <person name="Detter J.C."/>
            <person name="Glavina del Rio T."/>
            <person name="Hammon N."/>
            <person name="Israni S."/>
            <person name="Dalin E."/>
            <person name="Tice H."/>
            <person name="Pitluck S."/>
            <person name="Saunders E."/>
            <person name="Brettin T."/>
            <person name="Bruce D."/>
            <person name="Han C."/>
            <person name="Tapia R."/>
            <person name="Schmutz J."/>
            <person name="Larimer F."/>
            <person name="Land M."/>
            <person name="Hauser L."/>
            <person name="Kyrpides N."/>
            <person name="Mikhailova N."/>
            <person name="Hoff W."/>
            <person name="Richardson P."/>
        </authorList>
    </citation>
    <scope>NUCLEOTIDE SEQUENCE [LARGE SCALE GENOMIC DNA]</scope>
    <source>
        <strain evidence="4">DSM 244 / SL1</strain>
    </source>
</reference>
<dbReference type="InterPro" id="IPR038162">
    <property type="entry name" value="SoxY_sf"/>
</dbReference>
<dbReference type="KEGG" id="hha:Hhal_1941"/>
<keyword evidence="1" id="KW-0812">Transmembrane</keyword>
<keyword evidence="4" id="KW-1185">Reference proteome</keyword>
<dbReference type="Pfam" id="PF13501">
    <property type="entry name" value="SoxY"/>
    <property type="match status" value="1"/>
</dbReference>
<sequence length="161" mass="16830">MDQHHVDTQRRKILTGALGLGGVGTAVGLGVLAPSQALASWREESIMATSLEEGLNAVLGASEYEESDEIHIDAPEVAENGETVPITIDTSLPDVESITVYVPENNAPVSAVFELGGKTKPKVSQRIQMADTSDVVAVAKSNGKLYGTSRRVRVTIGGCGG</sequence>
<dbReference type="eggNOG" id="COG5501">
    <property type="taxonomic scope" value="Bacteria"/>
</dbReference>
<dbReference type="NCBIfam" id="TIGR04488">
    <property type="entry name" value="SoxY_true_GGCGG"/>
    <property type="match status" value="1"/>
</dbReference>
<organism evidence="3 4">
    <name type="scientific">Halorhodospira halophila (strain DSM 244 / SL1)</name>
    <name type="common">Ectothiorhodospira halophila (strain DSM 244 / SL1)</name>
    <dbReference type="NCBI Taxonomy" id="349124"/>
    <lineage>
        <taxon>Bacteria</taxon>
        <taxon>Pseudomonadati</taxon>
        <taxon>Pseudomonadota</taxon>
        <taxon>Gammaproteobacteria</taxon>
        <taxon>Chromatiales</taxon>
        <taxon>Ectothiorhodospiraceae</taxon>
        <taxon>Halorhodospira</taxon>
    </lineage>
</organism>
<feature type="domain" description="Ig-like SoxY" evidence="2">
    <location>
        <begin position="56"/>
        <end position="159"/>
    </location>
</feature>
<feature type="transmembrane region" description="Helical" evidence="1">
    <location>
        <begin position="12"/>
        <end position="33"/>
    </location>
</feature>